<dbReference type="STRING" id="1037660.A0A066VFL6"/>
<evidence type="ECO:0000256" key="6">
    <source>
        <dbReference type="ARBA" id="ARBA00022771"/>
    </source>
</evidence>
<keyword evidence="9" id="KW-0238">DNA-binding</keyword>
<evidence type="ECO:0000256" key="10">
    <source>
        <dbReference type="ARBA" id="ARBA00023163"/>
    </source>
</evidence>
<keyword evidence="11" id="KW-0539">Nucleus</keyword>
<accession>A0A066VFL6</accession>
<dbReference type="GeneID" id="25261959"/>
<comment type="function">
    <text evidence="1">May be involved in transcriptional regulation.</text>
</comment>
<keyword evidence="16" id="KW-1185">Reference proteome</keyword>
<evidence type="ECO:0000256" key="4">
    <source>
        <dbReference type="ARBA" id="ARBA00022723"/>
    </source>
</evidence>
<dbReference type="Proteomes" id="UP000027361">
    <property type="component" value="Unassembled WGS sequence"/>
</dbReference>
<dbReference type="SUPFAM" id="SSF57667">
    <property type="entry name" value="beta-beta-alpha zinc fingers"/>
    <property type="match status" value="1"/>
</dbReference>
<dbReference type="GO" id="GO:0005634">
    <property type="term" value="C:nucleus"/>
    <property type="evidence" value="ECO:0007669"/>
    <property type="project" value="UniProtKB-SubCell"/>
</dbReference>
<evidence type="ECO:0000256" key="5">
    <source>
        <dbReference type="ARBA" id="ARBA00022737"/>
    </source>
</evidence>
<sequence>MPAHATASSSASPSTSLSSFGSRRSFSNAHSIKNDRTRSHVCLTCGMSFNRLLHLQRHEYRHSDSRPFVCTQCPKSFTRQDSLVRHSRLHMRGLGGSEFPQKAMKVCMKCTKTSKCKRCTTVGKPSKAQQGKAPSKKVANAAQKAVMKAAALTIPASPEDDDAYHQPSLQQQQQRSPSLASIAPSDFSWSSSMQLPSLVGCSRSGTAMAPDTAASPSAWTSWSSGGPESDINTPVSATCSWDMPAIQRMRSQSNATTASSADVASSLFSSFADEDCAAALLSPLCEFAPSMHDSQQQHEQQLKLAMPESILEKQDSALTLHSTLSSWPMSFESTVTGAVSATAHVPMMTSHTGATGFLLDLTLQDFQWSSCLDLGSVDTPGAYFDAGRSVHDPCTAMEVNMLASHFGGGSSMFRG</sequence>
<evidence type="ECO:0000313" key="15">
    <source>
        <dbReference type="EMBL" id="KDN40532.1"/>
    </source>
</evidence>
<comment type="similarity">
    <text evidence="3">Belongs to the krueppel C2H2-type zinc-finger protein family.</text>
</comment>
<gene>
    <name evidence="15" type="ORF">K437DRAFT_188728</name>
</gene>
<feature type="domain" description="C2H2-type" evidence="14">
    <location>
        <begin position="40"/>
        <end position="67"/>
    </location>
</feature>
<keyword evidence="10" id="KW-0804">Transcription</keyword>
<comment type="caution">
    <text evidence="15">The sequence shown here is derived from an EMBL/GenBank/DDBJ whole genome shotgun (WGS) entry which is preliminary data.</text>
</comment>
<evidence type="ECO:0000256" key="8">
    <source>
        <dbReference type="ARBA" id="ARBA00023015"/>
    </source>
</evidence>
<feature type="region of interest" description="Disordered" evidence="13">
    <location>
        <begin position="207"/>
        <end position="230"/>
    </location>
</feature>
<dbReference type="AlphaFoldDB" id="A0A066VFL6"/>
<evidence type="ECO:0000256" key="11">
    <source>
        <dbReference type="ARBA" id="ARBA00023242"/>
    </source>
</evidence>
<keyword evidence="4" id="KW-0479">Metal-binding</keyword>
<evidence type="ECO:0000256" key="13">
    <source>
        <dbReference type="SAM" id="MobiDB-lite"/>
    </source>
</evidence>
<dbReference type="GO" id="GO:0000785">
    <property type="term" value="C:chromatin"/>
    <property type="evidence" value="ECO:0007669"/>
    <property type="project" value="TreeGrafter"/>
</dbReference>
<feature type="region of interest" description="Disordered" evidence="13">
    <location>
        <begin position="157"/>
        <end position="183"/>
    </location>
</feature>
<feature type="compositionally biased region" description="Low complexity" evidence="13">
    <location>
        <begin position="166"/>
        <end position="179"/>
    </location>
</feature>
<organism evidence="15 16">
    <name type="scientific">Tilletiaria anomala (strain ATCC 24038 / CBS 436.72 / UBC 951)</name>
    <dbReference type="NCBI Taxonomy" id="1037660"/>
    <lineage>
        <taxon>Eukaryota</taxon>
        <taxon>Fungi</taxon>
        <taxon>Dikarya</taxon>
        <taxon>Basidiomycota</taxon>
        <taxon>Ustilaginomycotina</taxon>
        <taxon>Exobasidiomycetes</taxon>
        <taxon>Georgefischeriales</taxon>
        <taxon>Tilletiariaceae</taxon>
        <taxon>Tilletiaria</taxon>
    </lineage>
</organism>
<dbReference type="RefSeq" id="XP_013241430.1">
    <property type="nucleotide sequence ID" value="XM_013385976.1"/>
</dbReference>
<feature type="compositionally biased region" description="Low complexity" evidence="13">
    <location>
        <begin position="212"/>
        <end position="227"/>
    </location>
</feature>
<evidence type="ECO:0000259" key="14">
    <source>
        <dbReference type="PROSITE" id="PS50157"/>
    </source>
</evidence>
<dbReference type="PROSITE" id="PS00028">
    <property type="entry name" value="ZINC_FINGER_C2H2_1"/>
    <property type="match status" value="2"/>
</dbReference>
<dbReference type="GO" id="GO:0000978">
    <property type="term" value="F:RNA polymerase II cis-regulatory region sequence-specific DNA binding"/>
    <property type="evidence" value="ECO:0007669"/>
    <property type="project" value="InterPro"/>
</dbReference>
<keyword evidence="8" id="KW-0805">Transcription regulation</keyword>
<evidence type="ECO:0000256" key="2">
    <source>
        <dbReference type="ARBA" id="ARBA00004123"/>
    </source>
</evidence>
<dbReference type="GO" id="GO:0000981">
    <property type="term" value="F:DNA-binding transcription factor activity, RNA polymerase II-specific"/>
    <property type="evidence" value="ECO:0007669"/>
    <property type="project" value="InterPro"/>
</dbReference>
<dbReference type="GO" id="GO:0008270">
    <property type="term" value="F:zinc ion binding"/>
    <property type="evidence" value="ECO:0007669"/>
    <property type="project" value="UniProtKB-KW"/>
</dbReference>
<evidence type="ECO:0000256" key="12">
    <source>
        <dbReference type="PROSITE-ProRule" id="PRU00042"/>
    </source>
</evidence>
<dbReference type="InterPro" id="IPR036236">
    <property type="entry name" value="Znf_C2H2_sf"/>
</dbReference>
<dbReference type="Pfam" id="PF00096">
    <property type="entry name" value="zf-C2H2"/>
    <property type="match status" value="1"/>
</dbReference>
<keyword evidence="5" id="KW-0677">Repeat</keyword>
<dbReference type="Gene3D" id="3.30.160.60">
    <property type="entry name" value="Classic Zinc Finger"/>
    <property type="match status" value="2"/>
</dbReference>
<evidence type="ECO:0000256" key="1">
    <source>
        <dbReference type="ARBA" id="ARBA00003767"/>
    </source>
</evidence>
<dbReference type="PANTHER" id="PTHR40626">
    <property type="entry name" value="MIP31509P"/>
    <property type="match status" value="1"/>
</dbReference>
<keyword evidence="7" id="KW-0862">Zinc</keyword>
<dbReference type="PANTHER" id="PTHR40626:SF11">
    <property type="entry name" value="ZINC FINGER PROTEIN YPR022C"/>
    <property type="match status" value="1"/>
</dbReference>
<comment type="subcellular location">
    <subcellularLocation>
        <location evidence="2">Nucleus</location>
    </subcellularLocation>
</comment>
<dbReference type="PROSITE" id="PS50157">
    <property type="entry name" value="ZINC_FINGER_C2H2_2"/>
    <property type="match status" value="2"/>
</dbReference>
<dbReference type="SMART" id="SM00355">
    <property type="entry name" value="ZnF_C2H2"/>
    <property type="match status" value="2"/>
</dbReference>
<feature type="domain" description="C2H2-type" evidence="14">
    <location>
        <begin position="68"/>
        <end position="90"/>
    </location>
</feature>
<evidence type="ECO:0000256" key="9">
    <source>
        <dbReference type="ARBA" id="ARBA00023125"/>
    </source>
</evidence>
<dbReference type="HOGENOM" id="CLU_662540_0_0_1"/>
<evidence type="ECO:0000313" key="16">
    <source>
        <dbReference type="Proteomes" id="UP000027361"/>
    </source>
</evidence>
<protein>
    <recommendedName>
        <fullName evidence="14">C2H2-type domain-containing protein</fullName>
    </recommendedName>
</protein>
<keyword evidence="6 12" id="KW-0863">Zinc-finger</keyword>
<dbReference type="InParanoid" id="A0A066VFL6"/>
<dbReference type="InterPro" id="IPR051059">
    <property type="entry name" value="VerF-like"/>
</dbReference>
<evidence type="ECO:0000256" key="7">
    <source>
        <dbReference type="ARBA" id="ARBA00022833"/>
    </source>
</evidence>
<dbReference type="InterPro" id="IPR013087">
    <property type="entry name" value="Znf_C2H2_type"/>
</dbReference>
<proteinExistence type="inferred from homology"/>
<feature type="region of interest" description="Disordered" evidence="13">
    <location>
        <begin position="1"/>
        <end position="23"/>
    </location>
</feature>
<dbReference type="FunFam" id="3.30.160.60:FF:000771">
    <property type="entry name" value="zinc finger protein 648"/>
    <property type="match status" value="1"/>
</dbReference>
<evidence type="ECO:0000256" key="3">
    <source>
        <dbReference type="ARBA" id="ARBA00006991"/>
    </source>
</evidence>
<dbReference type="OrthoDB" id="8922241at2759"/>
<reference evidence="15 16" key="1">
    <citation type="submission" date="2014-05" db="EMBL/GenBank/DDBJ databases">
        <title>Draft genome sequence of a rare smut relative, Tilletiaria anomala UBC 951.</title>
        <authorList>
            <consortium name="DOE Joint Genome Institute"/>
            <person name="Toome M."/>
            <person name="Kuo A."/>
            <person name="Henrissat B."/>
            <person name="Lipzen A."/>
            <person name="Tritt A."/>
            <person name="Yoshinaga Y."/>
            <person name="Zane M."/>
            <person name="Barry K."/>
            <person name="Grigoriev I.V."/>
            <person name="Spatafora J.W."/>
            <person name="Aimea M.C."/>
        </authorList>
    </citation>
    <scope>NUCLEOTIDE SEQUENCE [LARGE SCALE GENOMIC DNA]</scope>
    <source>
        <strain evidence="15 16">UBC 951</strain>
    </source>
</reference>
<dbReference type="EMBL" id="JMSN01000090">
    <property type="protein sequence ID" value="KDN40532.1"/>
    <property type="molecule type" value="Genomic_DNA"/>
</dbReference>
<name>A0A066VFL6_TILAU</name>